<dbReference type="HOGENOM" id="CLU_072226_0_1_1"/>
<dbReference type="EnsemblMetazoa" id="PHUM149540-RA">
    <property type="protein sequence ID" value="PHUM149540-PA"/>
    <property type="gene ID" value="PHUM149540"/>
</dbReference>
<comment type="similarity">
    <text evidence="1">Belongs to the universal ribosomal protein uS7 family.</text>
</comment>
<dbReference type="Gene3D" id="1.10.455.10">
    <property type="entry name" value="Ribosomal protein S7 domain"/>
    <property type="match status" value="1"/>
</dbReference>
<evidence type="ECO:0000313" key="5">
    <source>
        <dbReference type="EMBL" id="EEB12009.1"/>
    </source>
</evidence>
<dbReference type="InterPro" id="IPR036823">
    <property type="entry name" value="Ribosomal_uS7_dom_sf"/>
</dbReference>
<organism>
    <name type="scientific">Pediculus humanus subsp. corporis</name>
    <name type="common">Body louse</name>
    <dbReference type="NCBI Taxonomy" id="121224"/>
    <lineage>
        <taxon>Eukaryota</taxon>
        <taxon>Metazoa</taxon>
        <taxon>Ecdysozoa</taxon>
        <taxon>Arthropoda</taxon>
        <taxon>Hexapoda</taxon>
        <taxon>Insecta</taxon>
        <taxon>Pterygota</taxon>
        <taxon>Neoptera</taxon>
        <taxon>Paraneoptera</taxon>
        <taxon>Psocodea</taxon>
        <taxon>Troctomorpha</taxon>
        <taxon>Phthiraptera</taxon>
        <taxon>Anoplura</taxon>
        <taxon>Pediculidae</taxon>
        <taxon>Pediculus</taxon>
    </lineage>
</organism>
<evidence type="ECO:0000313" key="6">
    <source>
        <dbReference type="EnsemblMetazoa" id="PHUM149540-PA"/>
    </source>
</evidence>
<reference evidence="5" key="2">
    <citation type="submission" date="2007-04" db="EMBL/GenBank/DDBJ databases">
        <title>The genome of the human body louse.</title>
        <authorList>
            <consortium name="The Human Body Louse Genome Consortium"/>
            <person name="Kirkness E."/>
            <person name="Walenz B."/>
            <person name="Hass B."/>
            <person name="Bruggner R."/>
            <person name="Strausberg R."/>
        </authorList>
    </citation>
    <scope>NUCLEOTIDE SEQUENCE</scope>
    <source>
        <strain evidence="5">USDA</strain>
    </source>
</reference>
<dbReference type="CDD" id="cd14870">
    <property type="entry name" value="uS7_Mitochondria_Mammalian"/>
    <property type="match status" value="1"/>
</dbReference>
<dbReference type="CTD" id="8236399"/>
<dbReference type="InParanoid" id="E0VF53"/>
<keyword evidence="2 5" id="KW-0689">Ribosomal protein</keyword>
<evidence type="ECO:0000313" key="7">
    <source>
        <dbReference type="Proteomes" id="UP000009046"/>
    </source>
</evidence>
<proteinExistence type="inferred from homology"/>
<dbReference type="OMA" id="HELHKQC"/>
<gene>
    <name evidence="6" type="primary">8236399</name>
    <name evidence="5" type="ORF">Phum_PHUM149540</name>
</gene>
<dbReference type="OrthoDB" id="9972728at2759"/>
<dbReference type="GO" id="GO:1990904">
    <property type="term" value="C:ribonucleoprotein complex"/>
    <property type="evidence" value="ECO:0007669"/>
    <property type="project" value="UniProtKB-KW"/>
</dbReference>
<keyword evidence="7" id="KW-1185">Reference proteome</keyword>
<evidence type="ECO:0000259" key="4">
    <source>
        <dbReference type="Pfam" id="PF00177"/>
    </source>
</evidence>
<accession>E0VF53</accession>
<dbReference type="PANTHER" id="PTHR11205">
    <property type="entry name" value="RIBOSOMAL PROTEIN S7"/>
    <property type="match status" value="1"/>
</dbReference>
<feature type="domain" description="Small ribosomal subunit protein uS7" evidence="4">
    <location>
        <begin position="71"/>
        <end position="220"/>
    </location>
</feature>
<dbReference type="InterPro" id="IPR000235">
    <property type="entry name" value="Ribosomal_uS7"/>
</dbReference>
<dbReference type="AlphaFoldDB" id="E0VF53"/>
<dbReference type="KEGG" id="phu:Phum_PHUM149540"/>
<keyword evidence="3" id="KW-0687">Ribonucleoprotein</keyword>
<sequence length="228" mass="26903">MSTLKCKQFCRKIFLNPITHDYMYFYSQYPSEYVNPIFTKPEMDKKLDEISFDEVKYFKIRASLSDQTCSVFYDDDKRKLINRVMKKGDKILARTLVNNAFTKIKHVQLRKYNKEKDESEREKIPLNPLVIYHSAIKNLTPSLYLTKIKKSGTWYQIPVGIKPNEAKFRAIQWLLQATMEKSPVISFEKALADEILAAHEKRGKAFNKKLELLKMCEANRSIAHYKWT</sequence>
<dbReference type="SUPFAM" id="SSF47973">
    <property type="entry name" value="Ribosomal protein S7"/>
    <property type="match status" value="1"/>
</dbReference>
<dbReference type="VEuPathDB" id="VectorBase:PHUM149540"/>
<dbReference type="InterPro" id="IPR023798">
    <property type="entry name" value="Ribosomal_uS7_dom"/>
</dbReference>
<dbReference type="GO" id="GO:0006412">
    <property type="term" value="P:translation"/>
    <property type="evidence" value="ECO:0007669"/>
    <property type="project" value="InterPro"/>
</dbReference>
<dbReference type="eggNOG" id="KOG3291">
    <property type="taxonomic scope" value="Eukaryota"/>
</dbReference>
<dbReference type="GeneID" id="8236399"/>
<dbReference type="RefSeq" id="XP_002424747.1">
    <property type="nucleotide sequence ID" value="XM_002424702.1"/>
</dbReference>
<reference evidence="5" key="1">
    <citation type="submission" date="2007-04" db="EMBL/GenBank/DDBJ databases">
        <title>Annotation of Pediculus humanus corporis strain USDA.</title>
        <authorList>
            <person name="Kirkness E."/>
            <person name="Hannick L."/>
            <person name="Hass B."/>
            <person name="Bruggner R."/>
            <person name="Lawson D."/>
            <person name="Bidwell S."/>
            <person name="Joardar V."/>
            <person name="Caler E."/>
            <person name="Walenz B."/>
            <person name="Inman J."/>
            <person name="Schobel S."/>
            <person name="Galinsky K."/>
            <person name="Amedeo P."/>
            <person name="Strausberg R."/>
        </authorList>
    </citation>
    <scope>NUCLEOTIDE SEQUENCE</scope>
    <source>
        <strain evidence="5">USDA</strain>
    </source>
</reference>
<dbReference type="GO" id="GO:0005840">
    <property type="term" value="C:ribosome"/>
    <property type="evidence" value="ECO:0007669"/>
    <property type="project" value="UniProtKB-KW"/>
</dbReference>
<dbReference type="FunCoup" id="E0VF53">
    <property type="interactions" value="562"/>
</dbReference>
<protein>
    <submittedName>
        <fullName evidence="5 6">Ribosomal protein S7, putative</fullName>
    </submittedName>
</protein>
<dbReference type="EMBL" id="DS235101">
    <property type="protein sequence ID" value="EEB12009.1"/>
    <property type="molecule type" value="Genomic_DNA"/>
</dbReference>
<dbReference type="EMBL" id="AAZO01001732">
    <property type="status" value="NOT_ANNOTATED_CDS"/>
    <property type="molecule type" value="Genomic_DNA"/>
</dbReference>
<reference evidence="6" key="3">
    <citation type="submission" date="2020-05" db="UniProtKB">
        <authorList>
            <consortium name="EnsemblMetazoa"/>
        </authorList>
    </citation>
    <scope>IDENTIFICATION</scope>
    <source>
        <strain evidence="6">USDA</strain>
    </source>
</reference>
<dbReference type="Proteomes" id="UP000009046">
    <property type="component" value="Unassembled WGS sequence"/>
</dbReference>
<evidence type="ECO:0000256" key="2">
    <source>
        <dbReference type="ARBA" id="ARBA00022980"/>
    </source>
</evidence>
<dbReference type="STRING" id="121224.E0VF53"/>
<evidence type="ECO:0000256" key="1">
    <source>
        <dbReference type="ARBA" id="ARBA00007151"/>
    </source>
</evidence>
<evidence type="ECO:0000256" key="3">
    <source>
        <dbReference type="ARBA" id="ARBA00023274"/>
    </source>
</evidence>
<name>E0VF53_PEDHC</name>
<dbReference type="Pfam" id="PF00177">
    <property type="entry name" value="Ribosomal_S7"/>
    <property type="match status" value="1"/>
</dbReference>